<protein>
    <submittedName>
        <fullName evidence="2">Uncharacterized protein</fullName>
    </submittedName>
</protein>
<feature type="compositionally biased region" description="Low complexity" evidence="1">
    <location>
        <begin position="1"/>
        <end position="18"/>
    </location>
</feature>
<dbReference type="AlphaFoldDB" id="A0ABD3N7I2"/>
<accession>A0ABD3N7I2</accession>
<evidence type="ECO:0000313" key="2">
    <source>
        <dbReference type="EMBL" id="KAL3770981.1"/>
    </source>
</evidence>
<organism evidence="2 3">
    <name type="scientific">Stephanodiscus triporus</name>
    <dbReference type="NCBI Taxonomy" id="2934178"/>
    <lineage>
        <taxon>Eukaryota</taxon>
        <taxon>Sar</taxon>
        <taxon>Stramenopiles</taxon>
        <taxon>Ochrophyta</taxon>
        <taxon>Bacillariophyta</taxon>
        <taxon>Coscinodiscophyceae</taxon>
        <taxon>Thalassiosirophycidae</taxon>
        <taxon>Stephanodiscales</taxon>
        <taxon>Stephanodiscaceae</taxon>
        <taxon>Stephanodiscus</taxon>
    </lineage>
</organism>
<keyword evidence="3" id="KW-1185">Reference proteome</keyword>
<sequence length="133" mass="14570">METSSSFFSLSGSSSSSSKWIPRRNSSWTIEAQDAEPNCNQQWTAVERAELVARDSSLLSLLEVEVGKSGVVTAAGYKAVHQKFLYSDVVEEEMNRRGSLFGDLVKTIQHSNDAIMAMKICSGSDGASYLQRP</sequence>
<dbReference type="EMBL" id="JALLAZ020001616">
    <property type="protein sequence ID" value="KAL3770981.1"/>
    <property type="molecule type" value="Genomic_DNA"/>
</dbReference>
<comment type="caution">
    <text evidence="2">The sequence shown here is derived from an EMBL/GenBank/DDBJ whole genome shotgun (WGS) entry which is preliminary data.</text>
</comment>
<proteinExistence type="predicted"/>
<name>A0ABD3N7I2_9STRA</name>
<evidence type="ECO:0000256" key="1">
    <source>
        <dbReference type="SAM" id="MobiDB-lite"/>
    </source>
</evidence>
<gene>
    <name evidence="2" type="ORF">ACHAW5_000383</name>
</gene>
<dbReference type="Proteomes" id="UP001530315">
    <property type="component" value="Unassembled WGS sequence"/>
</dbReference>
<reference evidence="2 3" key="1">
    <citation type="submission" date="2024-10" db="EMBL/GenBank/DDBJ databases">
        <title>Updated reference genomes for cyclostephanoid diatoms.</title>
        <authorList>
            <person name="Roberts W.R."/>
            <person name="Alverson A.J."/>
        </authorList>
    </citation>
    <scope>NUCLEOTIDE SEQUENCE [LARGE SCALE GENOMIC DNA]</scope>
    <source>
        <strain evidence="2 3">AJA276-08</strain>
    </source>
</reference>
<feature type="region of interest" description="Disordered" evidence="1">
    <location>
        <begin position="1"/>
        <end position="21"/>
    </location>
</feature>
<evidence type="ECO:0000313" key="3">
    <source>
        <dbReference type="Proteomes" id="UP001530315"/>
    </source>
</evidence>